<proteinExistence type="predicted"/>
<sequence>MLSKAEWDVIINQGVYPERSKNMSKMTKNKLREIKIYNPHGLATRGQSKLYIGFTPGDNDRMAHYPYWAVVGIGFKVDPDGHWATYGNKQFSINCRAEKIPSLNKAVQWCYDKFHIPTDQWEKDPFGGWQIKGTIQQAKAEGK</sequence>
<protein>
    <submittedName>
        <fullName evidence="1">Uncharacterized protein</fullName>
    </submittedName>
</protein>
<name>A0A0F9HV76_9ZZZZ</name>
<dbReference type="AlphaFoldDB" id="A0A0F9HV76"/>
<dbReference type="EMBL" id="LAZR01015860">
    <property type="protein sequence ID" value="KKM07042.1"/>
    <property type="molecule type" value="Genomic_DNA"/>
</dbReference>
<organism evidence="1">
    <name type="scientific">marine sediment metagenome</name>
    <dbReference type="NCBI Taxonomy" id="412755"/>
    <lineage>
        <taxon>unclassified sequences</taxon>
        <taxon>metagenomes</taxon>
        <taxon>ecological metagenomes</taxon>
    </lineage>
</organism>
<gene>
    <name evidence="1" type="ORF">LCGC14_1737960</name>
</gene>
<reference evidence="1" key="1">
    <citation type="journal article" date="2015" name="Nature">
        <title>Complex archaea that bridge the gap between prokaryotes and eukaryotes.</title>
        <authorList>
            <person name="Spang A."/>
            <person name="Saw J.H."/>
            <person name="Jorgensen S.L."/>
            <person name="Zaremba-Niedzwiedzka K."/>
            <person name="Martijn J."/>
            <person name="Lind A.E."/>
            <person name="van Eijk R."/>
            <person name="Schleper C."/>
            <person name="Guy L."/>
            <person name="Ettema T.J."/>
        </authorList>
    </citation>
    <scope>NUCLEOTIDE SEQUENCE</scope>
</reference>
<evidence type="ECO:0000313" key="1">
    <source>
        <dbReference type="EMBL" id="KKM07042.1"/>
    </source>
</evidence>
<accession>A0A0F9HV76</accession>
<comment type="caution">
    <text evidence="1">The sequence shown here is derived from an EMBL/GenBank/DDBJ whole genome shotgun (WGS) entry which is preliminary data.</text>
</comment>